<evidence type="ECO:0000256" key="5">
    <source>
        <dbReference type="SAM" id="MobiDB-lite"/>
    </source>
</evidence>
<keyword evidence="2 4" id="KW-0808">Transferase</keyword>
<evidence type="ECO:0008006" key="8">
    <source>
        <dbReference type="Google" id="ProtNLM"/>
    </source>
</evidence>
<feature type="compositionally biased region" description="Low complexity" evidence="5">
    <location>
        <begin position="338"/>
        <end position="347"/>
    </location>
</feature>
<keyword evidence="7" id="KW-1185">Reference proteome</keyword>
<evidence type="ECO:0000256" key="2">
    <source>
        <dbReference type="ARBA" id="ARBA00022679"/>
    </source>
</evidence>
<comment type="caution">
    <text evidence="6">The sequence shown here is derived from an EMBL/GenBank/DDBJ whole genome shotgun (WGS) entry which is preliminary data.</text>
</comment>
<dbReference type="PANTHER" id="PTHR46098">
    <property type="entry name" value="TRNA (CYTOSINE(38)-C(5))-METHYLTRANSFERASE"/>
    <property type="match status" value="1"/>
</dbReference>
<dbReference type="InterPro" id="IPR029063">
    <property type="entry name" value="SAM-dependent_MTases_sf"/>
</dbReference>
<protein>
    <recommendedName>
        <fullName evidence="8">DNA methyltransferase</fullName>
    </recommendedName>
</protein>
<dbReference type="PANTHER" id="PTHR46098:SF1">
    <property type="entry name" value="TRNA (CYTOSINE(38)-C(5))-METHYLTRANSFERASE"/>
    <property type="match status" value="1"/>
</dbReference>
<evidence type="ECO:0000256" key="3">
    <source>
        <dbReference type="ARBA" id="ARBA00022691"/>
    </source>
</evidence>
<dbReference type="Gene3D" id="3.90.120.10">
    <property type="entry name" value="DNA Methylase, subunit A, domain 2"/>
    <property type="match status" value="2"/>
</dbReference>
<dbReference type="Proteomes" id="UP000747399">
    <property type="component" value="Unassembled WGS sequence"/>
</dbReference>
<organism evidence="6 7">
    <name type="scientific">Volvox africanus</name>
    <dbReference type="NCBI Taxonomy" id="51714"/>
    <lineage>
        <taxon>Eukaryota</taxon>
        <taxon>Viridiplantae</taxon>
        <taxon>Chlorophyta</taxon>
        <taxon>core chlorophytes</taxon>
        <taxon>Chlorophyceae</taxon>
        <taxon>CS clade</taxon>
        <taxon>Chlamydomonadales</taxon>
        <taxon>Volvocaceae</taxon>
        <taxon>Volvox</taxon>
    </lineage>
</organism>
<evidence type="ECO:0000313" key="6">
    <source>
        <dbReference type="EMBL" id="GIL66041.1"/>
    </source>
</evidence>
<evidence type="ECO:0000313" key="7">
    <source>
        <dbReference type="Proteomes" id="UP000747399"/>
    </source>
</evidence>
<dbReference type="PRINTS" id="PR00105">
    <property type="entry name" value="C5METTRFRASE"/>
</dbReference>
<dbReference type="EMBL" id="BNCO01000080">
    <property type="protein sequence ID" value="GIL66041.1"/>
    <property type="molecule type" value="Genomic_DNA"/>
</dbReference>
<evidence type="ECO:0000256" key="4">
    <source>
        <dbReference type="PROSITE-ProRule" id="PRU01016"/>
    </source>
</evidence>
<name>A0A8J4BS07_9CHLO</name>
<dbReference type="SUPFAM" id="SSF53335">
    <property type="entry name" value="S-adenosyl-L-methionine-dependent methyltransferases"/>
    <property type="match status" value="1"/>
</dbReference>
<dbReference type="Pfam" id="PF00145">
    <property type="entry name" value="DNA_methylase"/>
    <property type="match status" value="1"/>
</dbReference>
<feature type="active site" evidence="4">
    <location>
        <position position="188"/>
    </location>
</feature>
<feature type="compositionally biased region" description="Basic and acidic residues" evidence="5">
    <location>
        <begin position="322"/>
        <end position="336"/>
    </location>
</feature>
<dbReference type="GO" id="GO:0008168">
    <property type="term" value="F:methyltransferase activity"/>
    <property type="evidence" value="ECO:0007669"/>
    <property type="project" value="UniProtKB-KW"/>
</dbReference>
<reference evidence="6" key="1">
    <citation type="journal article" date="2021" name="Proc. Natl. Acad. Sci. U.S.A.">
        <title>Three genomes in the algal genus Volvox reveal the fate of a haploid sex-determining region after a transition to homothallism.</title>
        <authorList>
            <person name="Yamamoto K."/>
            <person name="Hamaji T."/>
            <person name="Kawai-Toyooka H."/>
            <person name="Matsuzaki R."/>
            <person name="Takahashi F."/>
            <person name="Nishimura Y."/>
            <person name="Kawachi M."/>
            <person name="Noguchi H."/>
            <person name="Minakuchi Y."/>
            <person name="Umen J.G."/>
            <person name="Toyoda A."/>
            <person name="Nozaki H."/>
        </authorList>
    </citation>
    <scope>NUCLEOTIDE SEQUENCE</scope>
    <source>
        <strain evidence="6">NIES-3780</strain>
    </source>
</reference>
<dbReference type="GO" id="GO:0005634">
    <property type="term" value="C:nucleus"/>
    <property type="evidence" value="ECO:0007669"/>
    <property type="project" value="TreeGrafter"/>
</dbReference>
<keyword evidence="3 4" id="KW-0949">S-adenosyl-L-methionine</keyword>
<gene>
    <name evidence="6" type="ORF">Vafri_19592</name>
</gene>
<sequence length="711" mass="76667">MATLGNLQGEPSSESSPQPRGAPSLCNRELACSCGISDFSTTQIVDLTETHQGRNQQQVHQDDPGRDVLRVLDLYSGIGGMHHALLRMLQSQPPPQPSPQPLHVQERQRSEGEAGAAGPAAQQWASDGAGKHLQGMRLQVTAVDINTLANRVYAAEFGFQPRTLDLQRVTAAQLDEIKADIWLLTPPCQPYTTTSNARRRDTADPRAASLLHLLSDAVLPAMQRPPTRILLENVPGFVGSDSHSSFVTVLRTAGYELREFIVSPHQLGVPYSRPRYFALALRRPLHFPQSQSVDCNLGPVEHPPPLRLWQKAHRFTTAPYRDTQDEGCNEKRKAQSREASSAATAEETCETCNTTTPTWPGVYDAGPAPCGTAAASCSVAARSLPLPRCLTPLAPFLTSIAPSAGLVVGPADRRTCCQEGDDSDAAASGAGIDPWVAYAISVTQLSRFWRVLDVVTPSSTYCNCFTKHYTDNLLGAGSVLASEEFAARFCTRDERGRIHFSVPPLLPPLPLPPQQHDAVTVPRRQEQEVHEQGMDTGLVEVGSGVLPVVYRQRPTACSGGLGGGGGRRGGLGHDSVVAANLYRTSAPASGNQARSHHGGLERCRQPAAAAVDFKDQQQQSQQQQQEVEATGCMVESKLDLEAVVLGLRFFSPTEVAAIHGLPGDWASRVSALGVQPHQQYGLLGNGLSVDVASYLLQYLLEPQPTLDDLFS</sequence>
<evidence type="ECO:0000256" key="1">
    <source>
        <dbReference type="ARBA" id="ARBA00022603"/>
    </source>
</evidence>
<proteinExistence type="inferred from homology"/>
<accession>A0A8J4BS07</accession>
<dbReference type="PROSITE" id="PS51679">
    <property type="entry name" value="SAM_MT_C5"/>
    <property type="match status" value="1"/>
</dbReference>
<dbReference type="InterPro" id="IPR050750">
    <property type="entry name" value="C5-MTase"/>
</dbReference>
<feature type="region of interest" description="Disordered" evidence="5">
    <location>
        <begin position="321"/>
        <end position="347"/>
    </location>
</feature>
<feature type="region of interest" description="Disordered" evidence="5">
    <location>
        <begin position="90"/>
        <end position="125"/>
    </location>
</feature>
<comment type="similarity">
    <text evidence="4">Belongs to the class I-like SAM-binding methyltransferase superfamily. C5-methyltransferase family.</text>
</comment>
<dbReference type="AlphaFoldDB" id="A0A8J4BS07"/>
<dbReference type="GO" id="GO:0032259">
    <property type="term" value="P:methylation"/>
    <property type="evidence" value="ECO:0007669"/>
    <property type="project" value="UniProtKB-KW"/>
</dbReference>
<keyword evidence="1 4" id="KW-0489">Methyltransferase</keyword>
<feature type="region of interest" description="Disordered" evidence="5">
    <location>
        <begin position="1"/>
        <end position="25"/>
    </location>
</feature>
<dbReference type="Gene3D" id="3.40.50.150">
    <property type="entry name" value="Vaccinia Virus protein VP39"/>
    <property type="match status" value="1"/>
</dbReference>
<dbReference type="InterPro" id="IPR001525">
    <property type="entry name" value="C5_MeTfrase"/>
</dbReference>